<name>V8N4U8_OPHHA</name>
<feature type="compositionally biased region" description="Basic and acidic residues" evidence="1">
    <location>
        <begin position="147"/>
        <end position="170"/>
    </location>
</feature>
<dbReference type="Proteomes" id="UP000018936">
    <property type="component" value="Unassembled WGS sequence"/>
</dbReference>
<accession>V8N4U8</accession>
<dbReference type="EMBL" id="AZIM01014576">
    <property type="protein sequence ID" value="ETE56688.1"/>
    <property type="molecule type" value="Genomic_DNA"/>
</dbReference>
<evidence type="ECO:0000256" key="1">
    <source>
        <dbReference type="SAM" id="MobiDB-lite"/>
    </source>
</evidence>
<feature type="region of interest" description="Disordered" evidence="1">
    <location>
        <begin position="20"/>
        <end position="241"/>
    </location>
</feature>
<feature type="compositionally biased region" description="Basic residues" evidence="1">
    <location>
        <begin position="194"/>
        <end position="205"/>
    </location>
</feature>
<dbReference type="AlphaFoldDB" id="V8N4U8"/>
<protein>
    <submittedName>
        <fullName evidence="2">RNA-binding protein 25</fullName>
    </submittedName>
</protein>
<gene>
    <name evidence="2" type="primary">Rbm25</name>
    <name evidence="2" type="ORF">L345_17600</name>
</gene>
<feature type="compositionally biased region" description="Basic residues" evidence="1">
    <location>
        <begin position="66"/>
        <end position="95"/>
    </location>
</feature>
<feature type="compositionally biased region" description="Basic residues" evidence="1">
    <location>
        <begin position="171"/>
        <end position="180"/>
    </location>
</feature>
<evidence type="ECO:0000313" key="2">
    <source>
        <dbReference type="EMBL" id="ETE56688.1"/>
    </source>
</evidence>
<feature type="region of interest" description="Disordered" evidence="1">
    <location>
        <begin position="251"/>
        <end position="270"/>
    </location>
</feature>
<keyword evidence="3" id="KW-1185">Reference proteome</keyword>
<organism evidence="2 3">
    <name type="scientific">Ophiophagus hannah</name>
    <name type="common">King cobra</name>
    <name type="synonym">Naja hannah</name>
    <dbReference type="NCBI Taxonomy" id="8665"/>
    <lineage>
        <taxon>Eukaryota</taxon>
        <taxon>Metazoa</taxon>
        <taxon>Chordata</taxon>
        <taxon>Craniata</taxon>
        <taxon>Vertebrata</taxon>
        <taxon>Euteleostomi</taxon>
        <taxon>Lepidosauria</taxon>
        <taxon>Squamata</taxon>
        <taxon>Bifurcata</taxon>
        <taxon>Unidentata</taxon>
        <taxon>Episquamata</taxon>
        <taxon>Toxicofera</taxon>
        <taxon>Serpentes</taxon>
        <taxon>Colubroidea</taxon>
        <taxon>Elapidae</taxon>
        <taxon>Elapinae</taxon>
        <taxon>Ophiophagus</taxon>
    </lineage>
</organism>
<sequence>MDVAVLQARSLEKLPQALQLGREDMCRSQKVLDKNTYGRERGRREREKGERERERERKREREKEGKRKRKEKRGRERKKGRNRRERKRDRRKERKRGKEEETDKGGGEKKEGEEKEEREGERMREQEEERGREKKRKGERGRRQTKREKEEREREKGSEGERKKEQEEERKRKRQRKRKERREEEEERNGERKRGSKMKRQKRRRERETVREREEEKGGGEEEREREEEREKERERERTIERLQTEPRWFQKEAETSYPHFSPSSPRAKHADFRGRLQFGHPRGAAHLGLGPARAGFPAGKASGRRRLPPLPAPGPVSSGSLKGAAGTPGLLNVRILESEKTINGGQLDAGAKLRWPRVNTAARLAGETTPFKKLTELGGTFRRPYTTSDRWQSSLFLKLPGMKLPPLLFHGLIVLFHPLFLMWPMGALENSLTPSSSLGQPLPQILEGCSPPGPVPAAILRLFQPPVWPNCVSPHPSGGIPFFLLPVLWAWHGGCGRGRIYYKISLPSPPH</sequence>
<feature type="non-terminal residue" evidence="2">
    <location>
        <position position="1"/>
    </location>
</feature>
<feature type="compositionally biased region" description="Basic and acidic residues" evidence="1">
    <location>
        <begin position="206"/>
        <end position="241"/>
    </location>
</feature>
<feature type="region of interest" description="Disordered" evidence="1">
    <location>
        <begin position="282"/>
        <end position="324"/>
    </location>
</feature>
<comment type="caution">
    <text evidence="2">The sequence shown here is derived from an EMBL/GenBank/DDBJ whole genome shotgun (WGS) entry which is preliminary data.</text>
</comment>
<feature type="compositionally biased region" description="Basic residues" evidence="1">
    <location>
        <begin position="133"/>
        <end position="146"/>
    </location>
</feature>
<evidence type="ECO:0000313" key="3">
    <source>
        <dbReference type="Proteomes" id="UP000018936"/>
    </source>
</evidence>
<feature type="compositionally biased region" description="Basic and acidic residues" evidence="1">
    <location>
        <begin position="21"/>
        <end position="65"/>
    </location>
</feature>
<reference evidence="2 3" key="1">
    <citation type="journal article" date="2013" name="Proc. Natl. Acad. Sci. U.S.A.">
        <title>The king cobra genome reveals dynamic gene evolution and adaptation in the snake venom system.</title>
        <authorList>
            <person name="Vonk F.J."/>
            <person name="Casewell N.R."/>
            <person name="Henkel C.V."/>
            <person name="Heimberg A.M."/>
            <person name="Jansen H.J."/>
            <person name="McCleary R.J."/>
            <person name="Kerkkamp H.M."/>
            <person name="Vos R.A."/>
            <person name="Guerreiro I."/>
            <person name="Calvete J.J."/>
            <person name="Wuster W."/>
            <person name="Woods A.E."/>
            <person name="Logan J.M."/>
            <person name="Harrison R.A."/>
            <person name="Castoe T.A."/>
            <person name="de Koning A.P."/>
            <person name="Pollock D.D."/>
            <person name="Yandell M."/>
            <person name="Calderon D."/>
            <person name="Renjifo C."/>
            <person name="Currier R.B."/>
            <person name="Salgado D."/>
            <person name="Pla D."/>
            <person name="Sanz L."/>
            <person name="Hyder A.S."/>
            <person name="Ribeiro J.M."/>
            <person name="Arntzen J.W."/>
            <person name="van den Thillart G.E."/>
            <person name="Boetzer M."/>
            <person name="Pirovano W."/>
            <person name="Dirks R.P."/>
            <person name="Spaink H.P."/>
            <person name="Duboule D."/>
            <person name="McGlinn E."/>
            <person name="Kini R.M."/>
            <person name="Richardson M.K."/>
        </authorList>
    </citation>
    <scope>NUCLEOTIDE SEQUENCE</scope>
    <source>
        <tissue evidence="2">Blood</tissue>
    </source>
</reference>
<proteinExistence type="predicted"/>
<feature type="compositionally biased region" description="Basic and acidic residues" evidence="1">
    <location>
        <begin position="96"/>
        <end position="132"/>
    </location>
</feature>